<sequence length="127" mass="14710">MKETAMRTAIGVVEQKNQAREQQRRKRRLQVYRRKLVLSAAVLFLCIHAGGLMMMNAFADEPHAPEKEACYICIRIEPGDSLWSIASRYAVDSPMDTRQYVKELMRINRLADETIHAGNYLTVVYYE</sequence>
<protein>
    <submittedName>
        <fullName evidence="2">LysM peptidoglycan-binding domain-containing protein</fullName>
    </submittedName>
</protein>
<dbReference type="InterPro" id="IPR036779">
    <property type="entry name" value="LysM_dom_sf"/>
</dbReference>
<gene>
    <name evidence="2" type="ORF">IAB60_01090</name>
</gene>
<dbReference type="EMBL" id="DVKS01000019">
    <property type="protein sequence ID" value="HIT40692.1"/>
    <property type="molecule type" value="Genomic_DNA"/>
</dbReference>
<dbReference type="Pfam" id="PF01476">
    <property type="entry name" value="LysM"/>
    <property type="match status" value="1"/>
</dbReference>
<feature type="domain" description="LysM" evidence="1">
    <location>
        <begin position="72"/>
        <end position="123"/>
    </location>
</feature>
<dbReference type="CDD" id="cd00118">
    <property type="entry name" value="LysM"/>
    <property type="match status" value="1"/>
</dbReference>
<name>A0A9D1KFP9_9FIRM</name>
<accession>A0A9D1KFP9</accession>
<comment type="caution">
    <text evidence="2">The sequence shown here is derived from an EMBL/GenBank/DDBJ whole genome shotgun (WGS) entry which is preliminary data.</text>
</comment>
<proteinExistence type="predicted"/>
<reference evidence="2" key="2">
    <citation type="journal article" date="2021" name="PeerJ">
        <title>Extensive microbial diversity within the chicken gut microbiome revealed by metagenomics and culture.</title>
        <authorList>
            <person name="Gilroy R."/>
            <person name="Ravi A."/>
            <person name="Getino M."/>
            <person name="Pursley I."/>
            <person name="Horton D.L."/>
            <person name="Alikhan N.F."/>
            <person name="Baker D."/>
            <person name="Gharbi K."/>
            <person name="Hall N."/>
            <person name="Watson M."/>
            <person name="Adriaenssens E.M."/>
            <person name="Foster-Nyarko E."/>
            <person name="Jarju S."/>
            <person name="Secka A."/>
            <person name="Antonio M."/>
            <person name="Oren A."/>
            <person name="Chaudhuri R.R."/>
            <person name="La Ragione R."/>
            <person name="Hildebrand F."/>
            <person name="Pallen M.J."/>
        </authorList>
    </citation>
    <scope>NUCLEOTIDE SEQUENCE</scope>
    <source>
        <strain evidence="2">CHK123-3438</strain>
    </source>
</reference>
<dbReference type="PROSITE" id="PS51782">
    <property type="entry name" value="LYSM"/>
    <property type="match status" value="1"/>
</dbReference>
<evidence type="ECO:0000313" key="3">
    <source>
        <dbReference type="Proteomes" id="UP000886860"/>
    </source>
</evidence>
<dbReference type="Proteomes" id="UP000886860">
    <property type="component" value="Unassembled WGS sequence"/>
</dbReference>
<dbReference type="InterPro" id="IPR018392">
    <property type="entry name" value="LysM"/>
</dbReference>
<evidence type="ECO:0000313" key="2">
    <source>
        <dbReference type="EMBL" id="HIT40692.1"/>
    </source>
</evidence>
<evidence type="ECO:0000259" key="1">
    <source>
        <dbReference type="PROSITE" id="PS51782"/>
    </source>
</evidence>
<dbReference type="Gene3D" id="3.10.350.10">
    <property type="entry name" value="LysM domain"/>
    <property type="match status" value="1"/>
</dbReference>
<reference evidence="2" key="1">
    <citation type="submission" date="2020-10" db="EMBL/GenBank/DDBJ databases">
        <authorList>
            <person name="Gilroy R."/>
        </authorList>
    </citation>
    <scope>NUCLEOTIDE SEQUENCE</scope>
    <source>
        <strain evidence="2">CHK123-3438</strain>
    </source>
</reference>
<dbReference type="SUPFAM" id="SSF54106">
    <property type="entry name" value="LysM domain"/>
    <property type="match status" value="1"/>
</dbReference>
<organism evidence="2 3">
    <name type="scientific">Candidatus Caccovicinus merdipullorum</name>
    <dbReference type="NCBI Taxonomy" id="2840724"/>
    <lineage>
        <taxon>Bacteria</taxon>
        <taxon>Bacillati</taxon>
        <taxon>Bacillota</taxon>
        <taxon>Clostridia</taxon>
        <taxon>Eubacteriales</taxon>
        <taxon>Candidatus Caccovicinus</taxon>
    </lineage>
</organism>
<dbReference type="AlphaFoldDB" id="A0A9D1KFP9"/>